<gene>
    <name evidence="1" type="ORF">NDU88_004503</name>
</gene>
<dbReference type="Proteomes" id="UP001066276">
    <property type="component" value="Chromosome 10"/>
</dbReference>
<proteinExistence type="predicted"/>
<protein>
    <submittedName>
        <fullName evidence="1">Uncharacterized protein</fullName>
    </submittedName>
</protein>
<organism evidence="1 2">
    <name type="scientific">Pleurodeles waltl</name>
    <name type="common">Iberian ribbed newt</name>
    <dbReference type="NCBI Taxonomy" id="8319"/>
    <lineage>
        <taxon>Eukaryota</taxon>
        <taxon>Metazoa</taxon>
        <taxon>Chordata</taxon>
        <taxon>Craniata</taxon>
        <taxon>Vertebrata</taxon>
        <taxon>Euteleostomi</taxon>
        <taxon>Amphibia</taxon>
        <taxon>Batrachia</taxon>
        <taxon>Caudata</taxon>
        <taxon>Salamandroidea</taxon>
        <taxon>Salamandridae</taxon>
        <taxon>Pleurodelinae</taxon>
        <taxon>Pleurodeles</taxon>
    </lineage>
</organism>
<dbReference type="EMBL" id="JANPWB010000014">
    <property type="protein sequence ID" value="KAJ1099402.1"/>
    <property type="molecule type" value="Genomic_DNA"/>
</dbReference>
<evidence type="ECO:0000313" key="1">
    <source>
        <dbReference type="EMBL" id="KAJ1099402.1"/>
    </source>
</evidence>
<name>A0AAV7M797_PLEWA</name>
<reference evidence="1" key="1">
    <citation type="journal article" date="2022" name="bioRxiv">
        <title>Sequencing and chromosome-scale assembly of the giantPleurodeles waltlgenome.</title>
        <authorList>
            <person name="Brown T."/>
            <person name="Elewa A."/>
            <person name="Iarovenko S."/>
            <person name="Subramanian E."/>
            <person name="Araus A.J."/>
            <person name="Petzold A."/>
            <person name="Susuki M."/>
            <person name="Suzuki K.-i.T."/>
            <person name="Hayashi T."/>
            <person name="Toyoda A."/>
            <person name="Oliveira C."/>
            <person name="Osipova E."/>
            <person name="Leigh N.D."/>
            <person name="Simon A."/>
            <person name="Yun M.H."/>
        </authorList>
    </citation>
    <scope>NUCLEOTIDE SEQUENCE</scope>
    <source>
        <strain evidence="1">20211129_DDA</strain>
        <tissue evidence="1">Liver</tissue>
    </source>
</reference>
<comment type="caution">
    <text evidence="1">The sequence shown here is derived from an EMBL/GenBank/DDBJ whole genome shotgun (WGS) entry which is preliminary data.</text>
</comment>
<keyword evidence="2" id="KW-1185">Reference proteome</keyword>
<dbReference type="AlphaFoldDB" id="A0AAV7M797"/>
<sequence length="126" mass="14055">MEGCCEQSLGATARRGELSPTQKRRARARRLSLDYFVVVRDIPCRGGPPCIRSRDSSSGDRGELKRGKAALAAHQAVCRDLECSATVLTRYSAALALQRHKHIRYRAPTLAWFTLNTVRPWPCSNT</sequence>
<evidence type="ECO:0000313" key="2">
    <source>
        <dbReference type="Proteomes" id="UP001066276"/>
    </source>
</evidence>
<accession>A0AAV7M797</accession>